<keyword evidence="1" id="KW-0812">Transmembrane</keyword>
<keyword evidence="1" id="KW-0472">Membrane</keyword>
<comment type="caution">
    <text evidence="2">The sequence shown here is derived from an EMBL/GenBank/DDBJ whole genome shotgun (WGS) entry which is preliminary data.</text>
</comment>
<organism evidence="2 3">
    <name type="scientific">Aeromonas schubertii</name>
    <dbReference type="NCBI Taxonomy" id="652"/>
    <lineage>
        <taxon>Bacteria</taxon>
        <taxon>Pseudomonadati</taxon>
        <taxon>Pseudomonadota</taxon>
        <taxon>Gammaproteobacteria</taxon>
        <taxon>Aeromonadales</taxon>
        <taxon>Aeromonadaceae</taxon>
        <taxon>Aeromonas</taxon>
    </lineage>
</organism>
<keyword evidence="3" id="KW-1185">Reference proteome</keyword>
<sequence>MKNRINLYGPEFRPRRQWASLSQMMLAWGGVLLLLLGIAAYLGWQQSALDARQLALESELGQLRAESARLDAELARRQPSAALSAELTALREQVSGMELMLQQLGVLAPERGQSHALLLRELAGLSASGLALERIRVEGDRITLGGETRSSEEVPAWVARFGETRTLAGKAFPEFLLSRDPKGRLLFQLGSLPKETP</sequence>
<proteinExistence type="predicted"/>
<gene>
    <name evidence="2" type="ORF">LA374_12745</name>
</gene>
<evidence type="ECO:0000313" key="3">
    <source>
        <dbReference type="Proteomes" id="UP000774958"/>
    </source>
</evidence>
<keyword evidence="1" id="KW-1133">Transmembrane helix</keyword>
<feature type="transmembrane region" description="Helical" evidence="1">
    <location>
        <begin position="21"/>
        <end position="44"/>
    </location>
</feature>
<name>A0ABS7VCF9_9GAMM</name>
<evidence type="ECO:0000313" key="2">
    <source>
        <dbReference type="EMBL" id="MBZ6067067.1"/>
    </source>
</evidence>
<dbReference type="RefSeq" id="WP_224163015.1">
    <property type="nucleotide sequence ID" value="NZ_JAIRBT010000016.1"/>
</dbReference>
<dbReference type="Proteomes" id="UP000774958">
    <property type="component" value="Unassembled WGS sequence"/>
</dbReference>
<protein>
    <submittedName>
        <fullName evidence="2">MSHA biogenesis protein MshI</fullName>
    </submittedName>
</protein>
<evidence type="ECO:0000256" key="1">
    <source>
        <dbReference type="SAM" id="Phobius"/>
    </source>
</evidence>
<dbReference type="EMBL" id="JAIRBT010000016">
    <property type="protein sequence ID" value="MBZ6067067.1"/>
    <property type="molecule type" value="Genomic_DNA"/>
</dbReference>
<accession>A0ABS7VCF9</accession>
<reference evidence="2 3" key="1">
    <citation type="submission" date="2021-09" db="EMBL/GenBank/DDBJ databases">
        <title>Aeromonas schubertii isolated from Asian sea bass.</title>
        <authorList>
            <person name="Pinpimai K."/>
        </authorList>
    </citation>
    <scope>NUCLEOTIDE SEQUENCE [LARGE SCALE GENOMIC DNA]</scope>
    <source>
        <strain evidence="2 3">CHULA2021a</strain>
    </source>
</reference>